<evidence type="ECO:0000313" key="2">
    <source>
        <dbReference type="EMBL" id="CAI8053573.1"/>
    </source>
</evidence>
<accession>A0AA35XCE7</accession>
<protein>
    <submittedName>
        <fullName evidence="2">Protein O-linked-mannose beta-1,2-N-acetylglucosaminyltransferase 1</fullName>
    </submittedName>
</protein>
<evidence type="ECO:0000259" key="1">
    <source>
        <dbReference type="Pfam" id="PF15711"/>
    </source>
</evidence>
<dbReference type="EMBL" id="CASHTH010004105">
    <property type="protein sequence ID" value="CAI8053573.1"/>
    <property type="molecule type" value="Genomic_DNA"/>
</dbReference>
<feature type="domain" description="ILEI/PANDER" evidence="1">
    <location>
        <begin position="105"/>
        <end position="194"/>
    </location>
</feature>
<keyword evidence="3" id="KW-1185">Reference proteome</keyword>
<dbReference type="PANTHER" id="PTHR46396">
    <property type="entry name" value="PROTEIN O-LINKED-MANNOSE BETA-1,2-N-ACETYLGLUCOSAMINYLTRANSFERASE 1"/>
    <property type="match status" value="1"/>
</dbReference>
<dbReference type="Proteomes" id="UP001174909">
    <property type="component" value="Unassembled WGS sequence"/>
</dbReference>
<organism evidence="2 3">
    <name type="scientific">Geodia barretti</name>
    <name type="common">Barrett's horny sponge</name>
    <dbReference type="NCBI Taxonomy" id="519541"/>
    <lineage>
        <taxon>Eukaryota</taxon>
        <taxon>Metazoa</taxon>
        <taxon>Porifera</taxon>
        <taxon>Demospongiae</taxon>
        <taxon>Heteroscleromorpha</taxon>
        <taxon>Tetractinellida</taxon>
        <taxon>Astrophorina</taxon>
        <taxon>Geodiidae</taxon>
        <taxon>Geodia</taxon>
    </lineage>
</organism>
<dbReference type="AlphaFoldDB" id="A0AA35XCE7"/>
<dbReference type="PROSITE" id="PS52031">
    <property type="entry name" value="GG_LECTIN"/>
    <property type="match status" value="1"/>
</dbReference>
<sequence>MPFGRRKCTIVVTFLLVLMFTLNVVFIVDLSVNHQPLQAADGWWNAEGEGEVVGEVREKEGGRRHVGGERSLRRFLSLRVESSQERAAVYSGDDIVYSSSSKDQRGMHVAILNQATGALMAARVFDTYIPGAADTLVTFINSISDERIMCFAILDEGTFSLNDDARSALGAVGSRLAKSLSWRDMWALVVVKGGEGGVVGEDVGKSPNPTTWGNAVNLRVTVPLTDDAVRVCD</sequence>
<dbReference type="InterPro" id="IPR052463">
    <property type="entry name" value="O-linked_mannose_GnT"/>
</dbReference>
<comment type="caution">
    <text evidence="2">The sequence shown here is derived from an EMBL/GenBank/DDBJ whole genome shotgun (WGS) entry which is preliminary data.</text>
</comment>
<dbReference type="GO" id="GO:0000139">
    <property type="term" value="C:Golgi membrane"/>
    <property type="evidence" value="ECO:0007669"/>
    <property type="project" value="TreeGrafter"/>
</dbReference>
<dbReference type="GO" id="GO:0047223">
    <property type="term" value="F:beta-1,3-galactosyl-O-glycosyl-glycoprotein beta-1,3-N-acetylglucosaminyltransferase activity"/>
    <property type="evidence" value="ECO:0007669"/>
    <property type="project" value="TreeGrafter"/>
</dbReference>
<evidence type="ECO:0000313" key="3">
    <source>
        <dbReference type="Proteomes" id="UP001174909"/>
    </source>
</evidence>
<name>A0AA35XCE7_GEOBA</name>
<proteinExistence type="predicted"/>
<gene>
    <name evidence="2" type="ORF">GBAR_LOCUS29296</name>
</gene>
<reference evidence="2" key="1">
    <citation type="submission" date="2023-03" db="EMBL/GenBank/DDBJ databases">
        <authorList>
            <person name="Steffen K."/>
            <person name="Cardenas P."/>
        </authorList>
    </citation>
    <scope>NUCLEOTIDE SEQUENCE</scope>
</reference>
<dbReference type="Pfam" id="PF15711">
    <property type="entry name" value="ILEI"/>
    <property type="match status" value="1"/>
</dbReference>
<dbReference type="InterPro" id="IPR039477">
    <property type="entry name" value="ILEI/PANDER_dom"/>
</dbReference>
<dbReference type="GO" id="GO:0016266">
    <property type="term" value="P:protein O-linked glycosylation via N-acetyl-galactosamine"/>
    <property type="evidence" value="ECO:0007669"/>
    <property type="project" value="TreeGrafter"/>
</dbReference>
<dbReference type="PANTHER" id="PTHR46396:SF1">
    <property type="entry name" value="PROTEIN O-LINKED-MANNOSE BETA-1,2-N-ACETYLGLUCOSAMINYLTRANSFERASE 1"/>
    <property type="match status" value="1"/>
</dbReference>